<evidence type="ECO:0000313" key="2">
    <source>
        <dbReference type="EMBL" id="ORY98269.1"/>
    </source>
</evidence>
<dbReference type="InterPro" id="IPR001602">
    <property type="entry name" value="UPF0047_YjbQ-like"/>
</dbReference>
<dbReference type="PANTHER" id="PTHR30615:SF8">
    <property type="entry name" value="UPF0047 PROTEIN C4A8.02C"/>
    <property type="match status" value="1"/>
</dbReference>
<proteinExistence type="inferred from homology"/>
<keyword evidence="3" id="KW-1185">Reference proteome</keyword>
<dbReference type="PANTHER" id="PTHR30615">
    <property type="entry name" value="UNCHARACTERIZED PROTEIN YJBQ-RELATED"/>
    <property type="match status" value="1"/>
</dbReference>
<dbReference type="STRING" id="64571.A0A1Y2G6G5"/>
<gene>
    <name evidence="2" type="ORF">BCR41DRAFT_314575</name>
</gene>
<evidence type="ECO:0000313" key="3">
    <source>
        <dbReference type="Proteomes" id="UP000193648"/>
    </source>
</evidence>
<dbReference type="NCBIfam" id="TIGR00149">
    <property type="entry name" value="TIGR00149_YjbQ"/>
    <property type="match status" value="1"/>
</dbReference>
<dbReference type="AlphaFoldDB" id="A0A1Y2G6G5"/>
<dbReference type="Proteomes" id="UP000193648">
    <property type="component" value="Unassembled WGS sequence"/>
</dbReference>
<reference evidence="2 3" key="1">
    <citation type="submission" date="2016-07" db="EMBL/GenBank/DDBJ databases">
        <title>Pervasive Adenine N6-methylation of Active Genes in Fungi.</title>
        <authorList>
            <consortium name="DOE Joint Genome Institute"/>
            <person name="Mondo S.J."/>
            <person name="Dannebaum R.O."/>
            <person name="Kuo R.C."/>
            <person name="Labutti K."/>
            <person name="Haridas S."/>
            <person name="Kuo A."/>
            <person name="Salamov A."/>
            <person name="Ahrendt S.R."/>
            <person name="Lipzen A."/>
            <person name="Sullivan W."/>
            <person name="Andreopoulos W.B."/>
            <person name="Clum A."/>
            <person name="Lindquist E."/>
            <person name="Daum C."/>
            <person name="Ramamoorthy G.K."/>
            <person name="Gryganskyi A."/>
            <person name="Culley D."/>
            <person name="Magnuson J.K."/>
            <person name="James T.Y."/>
            <person name="O'Malley M.A."/>
            <person name="Stajich J.E."/>
            <person name="Spatafora J.W."/>
            <person name="Visel A."/>
            <person name="Grigoriev I.V."/>
        </authorList>
    </citation>
    <scope>NUCLEOTIDE SEQUENCE [LARGE SCALE GENOMIC DNA]</scope>
    <source>
        <strain evidence="2 3">NRRL 3116</strain>
    </source>
</reference>
<dbReference type="SUPFAM" id="SSF111038">
    <property type="entry name" value="YjbQ-like"/>
    <property type="match status" value="1"/>
</dbReference>
<protein>
    <submittedName>
        <fullName evidence="2">Uncharacterized protein</fullName>
    </submittedName>
</protein>
<dbReference type="RefSeq" id="XP_021875698.1">
    <property type="nucleotide sequence ID" value="XM_022021178.1"/>
</dbReference>
<dbReference type="PROSITE" id="PS01314">
    <property type="entry name" value="UPF0047"/>
    <property type="match status" value="1"/>
</dbReference>
<comment type="caution">
    <text evidence="2">The sequence shown here is derived from an EMBL/GenBank/DDBJ whole genome shotgun (WGS) entry which is preliminary data.</text>
</comment>
<dbReference type="Pfam" id="PF01894">
    <property type="entry name" value="YjbQ"/>
    <property type="match status" value="1"/>
</dbReference>
<accession>A0A1Y2G6G5</accession>
<dbReference type="OrthoDB" id="10255963at2759"/>
<name>A0A1Y2G6G5_9FUNG</name>
<dbReference type="EMBL" id="MCFF01000072">
    <property type="protein sequence ID" value="ORY98269.1"/>
    <property type="molecule type" value="Genomic_DNA"/>
</dbReference>
<dbReference type="Gene3D" id="2.60.120.460">
    <property type="entry name" value="YjbQ-like"/>
    <property type="match status" value="1"/>
</dbReference>
<organism evidence="2 3">
    <name type="scientific">Lobosporangium transversale</name>
    <dbReference type="NCBI Taxonomy" id="64571"/>
    <lineage>
        <taxon>Eukaryota</taxon>
        <taxon>Fungi</taxon>
        <taxon>Fungi incertae sedis</taxon>
        <taxon>Mucoromycota</taxon>
        <taxon>Mortierellomycotina</taxon>
        <taxon>Mortierellomycetes</taxon>
        <taxon>Mortierellales</taxon>
        <taxon>Mortierellaceae</taxon>
        <taxon>Lobosporangium</taxon>
    </lineage>
</organism>
<sequence>MSWAQKTIRLPAKSRGCHLVTHEIEKQIPELKDFTVGMANVFLQHTSASLTLNENADPDVRADMEMALNKVAPESREYVHADEGPDDMPGHIKSSLFGVSLNIPITQGRFSLGTWQGIWLCEHRNHASGRKIVVTLQGEKRN</sequence>
<evidence type="ECO:0000256" key="1">
    <source>
        <dbReference type="ARBA" id="ARBA00005534"/>
    </source>
</evidence>
<dbReference type="GeneID" id="33563022"/>
<dbReference type="FunCoup" id="A0A1Y2G6G5">
    <property type="interactions" value="107"/>
</dbReference>
<dbReference type="InParanoid" id="A0A1Y2G6G5"/>
<dbReference type="InterPro" id="IPR035917">
    <property type="entry name" value="YjbQ-like_sf"/>
</dbReference>
<comment type="similarity">
    <text evidence="1">Belongs to the UPF0047 family.</text>
</comment>
<dbReference type="PIRSF" id="PIRSF004681">
    <property type="entry name" value="UCP004681"/>
    <property type="match status" value="1"/>
</dbReference>